<evidence type="ECO:0000313" key="1">
    <source>
        <dbReference type="EMBL" id="MPM70503.1"/>
    </source>
</evidence>
<gene>
    <name evidence="1" type="ORF">SDC9_117458</name>
</gene>
<dbReference type="AlphaFoldDB" id="A0A645C587"/>
<accession>A0A645C587</accession>
<comment type="caution">
    <text evidence="1">The sequence shown here is derived from an EMBL/GenBank/DDBJ whole genome shotgun (WGS) entry which is preliminary data.</text>
</comment>
<sequence length="135" mass="14762">MDKGDLFGGNAPRNELAAYIIVNRKLNGIRFRVLLQSAFQRVKLHAVDGFVRSFRGLLGSMAIGCGNIAENELRQLVGLSFIPYIINVIDAHVDLAAGIVGEHGVDDALIEAEFSAVRGYFQHVVHGRVNRTGMD</sequence>
<proteinExistence type="predicted"/>
<organism evidence="1">
    <name type="scientific">bioreactor metagenome</name>
    <dbReference type="NCBI Taxonomy" id="1076179"/>
    <lineage>
        <taxon>unclassified sequences</taxon>
        <taxon>metagenomes</taxon>
        <taxon>ecological metagenomes</taxon>
    </lineage>
</organism>
<dbReference type="EMBL" id="VSSQ01023512">
    <property type="protein sequence ID" value="MPM70503.1"/>
    <property type="molecule type" value="Genomic_DNA"/>
</dbReference>
<protein>
    <submittedName>
        <fullName evidence="1">Uncharacterized protein</fullName>
    </submittedName>
</protein>
<reference evidence="1" key="1">
    <citation type="submission" date="2019-08" db="EMBL/GenBank/DDBJ databases">
        <authorList>
            <person name="Kucharzyk K."/>
            <person name="Murdoch R.W."/>
            <person name="Higgins S."/>
            <person name="Loffler F."/>
        </authorList>
    </citation>
    <scope>NUCLEOTIDE SEQUENCE</scope>
</reference>
<name>A0A645C587_9ZZZZ</name>